<dbReference type="STRING" id="1229276.DI53_0787"/>
<evidence type="ECO:0000256" key="1">
    <source>
        <dbReference type="SAM" id="Phobius"/>
    </source>
</evidence>
<comment type="caution">
    <text evidence="2">The sequence shown here is derived from an EMBL/GenBank/DDBJ whole genome shotgun (WGS) entry which is preliminary data.</text>
</comment>
<dbReference type="PATRIC" id="fig|1229276.3.peg.810"/>
<dbReference type="eggNOG" id="COG0767">
    <property type="taxonomic scope" value="Bacteria"/>
</dbReference>
<reference evidence="2 3" key="2">
    <citation type="journal article" date="2015" name="PLoS ONE">
        <title>Whole-Genome Optical Mapping and Finished Genome Sequence of Sphingobacterium deserti sp. nov., a New Species Isolated from the Western Desert of China.</title>
        <authorList>
            <person name="Teng C."/>
            <person name="Zhou Z."/>
            <person name="Molnar I."/>
            <person name="Li X."/>
            <person name="Tang R."/>
            <person name="Chen M."/>
            <person name="Wang L."/>
            <person name="Su S."/>
            <person name="Zhang W."/>
            <person name="Lin M."/>
        </authorList>
    </citation>
    <scope>NUCLEOTIDE SEQUENCE [LARGE SCALE GENOMIC DNA]</scope>
    <source>
        <strain evidence="3">ACCC05744</strain>
    </source>
</reference>
<organism evidence="2 3">
    <name type="scientific">Sphingobacterium deserti</name>
    <dbReference type="NCBI Taxonomy" id="1229276"/>
    <lineage>
        <taxon>Bacteria</taxon>
        <taxon>Pseudomonadati</taxon>
        <taxon>Bacteroidota</taxon>
        <taxon>Sphingobacteriia</taxon>
        <taxon>Sphingobacteriales</taxon>
        <taxon>Sphingobacteriaceae</taxon>
        <taxon>Sphingobacterium</taxon>
    </lineage>
</organism>
<keyword evidence="1" id="KW-0472">Membrane</keyword>
<name>A0A0B8T9I8_9SPHI</name>
<dbReference type="Proteomes" id="UP000031802">
    <property type="component" value="Unassembled WGS sequence"/>
</dbReference>
<reference evidence="3" key="1">
    <citation type="submission" date="2014-04" db="EMBL/GenBank/DDBJ databases">
        <title>Whole-Genome optical mapping and complete genome sequence of Sphingobacterium deserti sp. nov., a new spaces isolated from desert in the west of China.</title>
        <authorList>
            <person name="Teng C."/>
            <person name="Zhou Z."/>
            <person name="Li X."/>
            <person name="Chen M."/>
            <person name="Lin M."/>
            <person name="Wang L."/>
            <person name="Su S."/>
            <person name="Zhang C."/>
            <person name="Zhang W."/>
        </authorList>
    </citation>
    <scope>NUCLEOTIDE SEQUENCE [LARGE SCALE GENOMIC DNA]</scope>
    <source>
        <strain evidence="3">ACCC05744</strain>
    </source>
</reference>
<dbReference type="GO" id="GO:0005548">
    <property type="term" value="F:phospholipid transporter activity"/>
    <property type="evidence" value="ECO:0007669"/>
    <property type="project" value="TreeGrafter"/>
</dbReference>
<dbReference type="EMBL" id="JJMU01000012">
    <property type="protein sequence ID" value="KGE15414.1"/>
    <property type="molecule type" value="Genomic_DNA"/>
</dbReference>
<dbReference type="InterPro" id="IPR030802">
    <property type="entry name" value="Permease_MalE"/>
</dbReference>
<protein>
    <recommendedName>
        <fullName evidence="4">ABC transporter permease</fullName>
    </recommendedName>
</protein>
<keyword evidence="3" id="KW-1185">Reference proteome</keyword>
<keyword evidence="1" id="KW-1133">Transmembrane helix</keyword>
<accession>A0A0B8T9I8</accession>
<evidence type="ECO:0000313" key="3">
    <source>
        <dbReference type="Proteomes" id="UP000031802"/>
    </source>
</evidence>
<dbReference type="PANTHER" id="PTHR30188">
    <property type="entry name" value="ABC TRANSPORTER PERMEASE PROTEIN-RELATED"/>
    <property type="match status" value="1"/>
</dbReference>
<sequence length="278" mass="29783">MLLISSVKQTFEAVKILPRKCVYCNNVNLRVNYSMIFHHFGKYVLLLRKVFKKPEKWKIYSKEIFHEMNEIGIGSLGLIVIISTFIGAVMTLQIAFQLVSDLIPPTVIGQINRDSNILELGPTISALVLMGKVGSAISSQIGSMRVTEQIDALEIMGINAPGYLILPKVVAGAVMVPALVIIAIFCAITGGLIGGTLSGAVAPSDYIQGIQGGFNGFTVTVALVKAFFFGFIITSVPAYMGFYVRGGALEVGQAGTKAVVIGCISILVSDYIITALML</sequence>
<keyword evidence="1" id="KW-0812">Transmembrane</keyword>
<feature type="transmembrane region" description="Helical" evidence="1">
    <location>
        <begin position="71"/>
        <end position="96"/>
    </location>
</feature>
<evidence type="ECO:0008006" key="4">
    <source>
        <dbReference type="Google" id="ProtNLM"/>
    </source>
</evidence>
<dbReference type="GO" id="GO:0043190">
    <property type="term" value="C:ATP-binding cassette (ABC) transporter complex"/>
    <property type="evidence" value="ECO:0007669"/>
    <property type="project" value="InterPro"/>
</dbReference>
<feature type="transmembrane region" description="Helical" evidence="1">
    <location>
        <begin position="258"/>
        <end position="277"/>
    </location>
</feature>
<feature type="transmembrane region" description="Helical" evidence="1">
    <location>
        <begin position="169"/>
        <end position="202"/>
    </location>
</feature>
<gene>
    <name evidence="2" type="ORF">DI53_0787</name>
</gene>
<dbReference type="Pfam" id="PF02405">
    <property type="entry name" value="MlaE"/>
    <property type="match status" value="1"/>
</dbReference>
<proteinExistence type="predicted"/>
<dbReference type="PANTHER" id="PTHR30188:SF4">
    <property type="entry name" value="PROTEIN TRIGALACTOSYLDIACYLGLYCEROL 1, CHLOROPLASTIC"/>
    <property type="match status" value="1"/>
</dbReference>
<evidence type="ECO:0000313" key="2">
    <source>
        <dbReference type="EMBL" id="KGE15414.1"/>
    </source>
</evidence>
<feature type="transmembrane region" description="Helical" evidence="1">
    <location>
        <begin position="214"/>
        <end position="238"/>
    </location>
</feature>
<dbReference type="AlphaFoldDB" id="A0A0B8T9I8"/>